<dbReference type="GO" id="GO:0005524">
    <property type="term" value="F:ATP binding"/>
    <property type="evidence" value="ECO:0007669"/>
    <property type="project" value="UniProtKB-KW"/>
</dbReference>
<dbReference type="InterPro" id="IPR000407">
    <property type="entry name" value="GDA1_CD39_NTPase"/>
</dbReference>
<dbReference type="GO" id="GO:0004382">
    <property type="term" value="F:GDP phosphatase activity"/>
    <property type="evidence" value="ECO:0007669"/>
    <property type="project" value="TreeGrafter"/>
</dbReference>
<keyword evidence="6" id="KW-1003">Cell membrane</keyword>
<feature type="transmembrane region" description="Helical" evidence="24">
    <location>
        <begin position="468"/>
        <end position="495"/>
    </location>
</feature>
<evidence type="ECO:0000256" key="21">
    <source>
        <dbReference type="PIRSR" id="PIRSR600407-2"/>
    </source>
</evidence>
<dbReference type="STRING" id="9643.ENSUAMP00000018610"/>
<evidence type="ECO:0000256" key="14">
    <source>
        <dbReference type="ARBA" id="ARBA00022989"/>
    </source>
</evidence>
<evidence type="ECO:0000256" key="16">
    <source>
        <dbReference type="ARBA" id="ARBA00023157"/>
    </source>
</evidence>
<evidence type="ECO:0000256" key="5">
    <source>
        <dbReference type="ARBA" id="ARBA00012148"/>
    </source>
</evidence>
<evidence type="ECO:0000256" key="18">
    <source>
        <dbReference type="ARBA" id="ARBA00039598"/>
    </source>
</evidence>
<feature type="active site" description="Proton acceptor" evidence="20">
    <location>
        <position position="171"/>
    </location>
</feature>
<keyword evidence="14 24" id="KW-1133">Transmembrane helix</keyword>
<evidence type="ECO:0000256" key="11">
    <source>
        <dbReference type="ARBA" id="ARBA00022837"/>
    </source>
</evidence>
<comment type="cofactor">
    <cofactor evidence="2">
        <name>Mg(2+)</name>
        <dbReference type="ChEBI" id="CHEBI:18420"/>
    </cofactor>
</comment>
<dbReference type="Pfam" id="PF01150">
    <property type="entry name" value="GDA1_CD39"/>
    <property type="match status" value="1"/>
</dbReference>
<dbReference type="Proteomes" id="UP000291022">
    <property type="component" value="Unassembled WGS sequence"/>
</dbReference>
<dbReference type="GO" id="GO:0009134">
    <property type="term" value="P:nucleoside diphosphate catabolic process"/>
    <property type="evidence" value="ECO:0007669"/>
    <property type="project" value="TreeGrafter"/>
</dbReference>
<dbReference type="Gene3D" id="3.30.420.40">
    <property type="match status" value="1"/>
</dbReference>
<keyword evidence="8" id="KW-0479">Metal-binding</keyword>
<dbReference type="AlphaFoldDB" id="A0A452RI43"/>
<dbReference type="OMA" id="SGWVTIN"/>
<dbReference type="Ensembl" id="ENSUAMT00000020821.1">
    <property type="protein sequence ID" value="ENSUAMP00000018610.1"/>
    <property type="gene ID" value="ENSUAMG00000014756.1"/>
</dbReference>
<evidence type="ECO:0000256" key="8">
    <source>
        <dbReference type="ARBA" id="ARBA00022723"/>
    </source>
</evidence>
<organism evidence="25 26">
    <name type="scientific">Ursus americanus</name>
    <name type="common">American black bear</name>
    <name type="synonym">Euarctos americanus</name>
    <dbReference type="NCBI Taxonomy" id="9643"/>
    <lineage>
        <taxon>Eukaryota</taxon>
        <taxon>Metazoa</taxon>
        <taxon>Chordata</taxon>
        <taxon>Craniata</taxon>
        <taxon>Vertebrata</taxon>
        <taxon>Euteleostomi</taxon>
        <taxon>Mammalia</taxon>
        <taxon>Eutheria</taxon>
        <taxon>Laurasiatheria</taxon>
        <taxon>Carnivora</taxon>
        <taxon>Caniformia</taxon>
        <taxon>Ursidae</taxon>
        <taxon>Ursus</taxon>
    </lineage>
</organism>
<evidence type="ECO:0000256" key="24">
    <source>
        <dbReference type="SAM" id="Phobius"/>
    </source>
</evidence>
<dbReference type="GO" id="GO:0005886">
    <property type="term" value="C:plasma membrane"/>
    <property type="evidence" value="ECO:0007669"/>
    <property type="project" value="UniProtKB-SubCell"/>
</dbReference>
<dbReference type="Gene3D" id="3.30.420.150">
    <property type="entry name" value="Exopolyphosphatase. Domain 2"/>
    <property type="match status" value="1"/>
</dbReference>
<dbReference type="GO" id="GO:0046872">
    <property type="term" value="F:metal ion binding"/>
    <property type="evidence" value="ECO:0007669"/>
    <property type="project" value="UniProtKB-KW"/>
</dbReference>
<name>A0A452RI43_URSAM</name>
<dbReference type="GO" id="GO:0009133">
    <property type="term" value="P:nucleoside diphosphate biosynthetic process"/>
    <property type="evidence" value="ECO:0007669"/>
    <property type="project" value="Ensembl"/>
</dbReference>
<evidence type="ECO:0000256" key="4">
    <source>
        <dbReference type="ARBA" id="ARBA00009283"/>
    </source>
</evidence>
<keyword evidence="9 21" id="KW-0547">Nucleotide-binding</keyword>
<evidence type="ECO:0000256" key="10">
    <source>
        <dbReference type="ARBA" id="ARBA00022801"/>
    </source>
</evidence>
<dbReference type="GeneTree" id="ENSGT01150000286965"/>
<keyword evidence="11" id="KW-0106">Calcium</keyword>
<dbReference type="FunFam" id="3.30.420.150:FF:000002">
    <property type="entry name" value="Ectonucleoside triphosphate diphosphohydrolase 1"/>
    <property type="match status" value="1"/>
</dbReference>
<evidence type="ECO:0000256" key="20">
    <source>
        <dbReference type="PIRSR" id="PIRSR600407-1"/>
    </source>
</evidence>
<reference evidence="25" key="3">
    <citation type="submission" date="2025-09" db="UniProtKB">
        <authorList>
            <consortium name="Ensembl"/>
        </authorList>
    </citation>
    <scope>IDENTIFICATION</scope>
</reference>
<comment type="catalytic activity">
    <reaction evidence="19">
        <text>a ribonucleoside 5'-triphosphate + 2 H2O = a ribonucleoside 5'-phosphate + 2 phosphate + 2 H(+)</text>
        <dbReference type="Rhea" id="RHEA:36795"/>
        <dbReference type="ChEBI" id="CHEBI:15377"/>
        <dbReference type="ChEBI" id="CHEBI:15378"/>
        <dbReference type="ChEBI" id="CHEBI:43474"/>
        <dbReference type="ChEBI" id="CHEBI:58043"/>
        <dbReference type="ChEBI" id="CHEBI:61557"/>
        <dbReference type="EC" id="3.6.1.5"/>
    </reaction>
</comment>
<dbReference type="PANTHER" id="PTHR11782">
    <property type="entry name" value="ADENOSINE/GUANOSINE DIPHOSPHATASE"/>
    <property type="match status" value="1"/>
</dbReference>
<dbReference type="GO" id="GO:0004050">
    <property type="term" value="F:apyrase activity"/>
    <property type="evidence" value="ECO:0007669"/>
    <property type="project" value="UniProtKB-EC"/>
</dbReference>
<comment type="similarity">
    <text evidence="4 22">Belongs to the GDA1/CD39 NTPase family.</text>
</comment>
<evidence type="ECO:0000256" key="9">
    <source>
        <dbReference type="ARBA" id="ARBA00022741"/>
    </source>
</evidence>
<evidence type="ECO:0000256" key="6">
    <source>
        <dbReference type="ARBA" id="ARBA00022475"/>
    </source>
</evidence>
<comment type="cofactor">
    <cofactor evidence="1">
        <name>Ca(2+)</name>
        <dbReference type="ChEBI" id="CHEBI:29108"/>
    </cofactor>
</comment>
<evidence type="ECO:0000313" key="25">
    <source>
        <dbReference type="Ensembl" id="ENSUAMP00000018610.1"/>
    </source>
</evidence>
<evidence type="ECO:0000256" key="2">
    <source>
        <dbReference type="ARBA" id="ARBA00001946"/>
    </source>
</evidence>
<keyword evidence="17" id="KW-0325">Glycoprotein</keyword>
<reference evidence="26" key="1">
    <citation type="submission" date="2016-06" db="EMBL/GenBank/DDBJ databases">
        <title>De novo assembly and RNA-Seq shows season-dependent expression and editing in black bear kidneys.</title>
        <authorList>
            <person name="Korstanje R."/>
            <person name="Srivastava A."/>
            <person name="Sarsani V.K."/>
            <person name="Sheehan S.M."/>
            <person name="Seger R.L."/>
            <person name="Barter M.E."/>
            <person name="Lindqvist C."/>
            <person name="Brody L.C."/>
            <person name="Mullikin J.C."/>
        </authorList>
    </citation>
    <scope>NUCLEOTIDE SEQUENCE [LARGE SCALE GENOMIC DNA]</scope>
</reference>
<proteinExistence type="inferred from homology"/>
<evidence type="ECO:0000256" key="12">
    <source>
        <dbReference type="ARBA" id="ARBA00022840"/>
    </source>
</evidence>
<keyword evidence="16" id="KW-1015">Disulfide bond</keyword>
<evidence type="ECO:0000256" key="13">
    <source>
        <dbReference type="ARBA" id="ARBA00022842"/>
    </source>
</evidence>
<dbReference type="EC" id="3.6.1.5" evidence="5"/>
<sequence>MPDTTKHSSAKELNLTLLPGRGLVGPPPAFALAKPWVTRLRPALNLSPAPSFLLGEGGVRGQSLSSLKGQVGAQLRGHRSPSGAGPGISSYASNPAQAGESLQGCLEEALTLVPKARHQETPMFLGATAGMRLLSQKNSSQAEDIFAAVSRVLGQSPLDFWGAELLAGQDEGASGWVTINYVLGLLVKYSFSGEWVQPLEETPVGALDMGGASTQITFVPEGPILDKSTQATFRLYGSEYSVYTHSYLCFGRDQMLTRLLTRLVQSSPTPLVRHPCYHSGYWATLSPAALYESPCVHATPPPDLDQNLTVEGTGNPGACVSAIRGLFNFSSCQGRGHCAFDGVYQPPVQGRFYAFSNFYYTFHFLNLTSKQPLATVNATVWEFCQRPWKQVEASSPGQDRWLRDYCASGLYILTLLLEGYGFSEETWSGIEFHKQAGGTDIGWTLGYMLNLTSMIPAEVPTQGRAESYGVWAAGVVFAALTLVATLGAAAVHLLWPQG</sequence>
<dbReference type="GO" id="GO:0009124">
    <property type="term" value="P:nucleoside monophosphate biosynthetic process"/>
    <property type="evidence" value="ECO:0007669"/>
    <property type="project" value="Ensembl"/>
</dbReference>
<evidence type="ECO:0000256" key="19">
    <source>
        <dbReference type="ARBA" id="ARBA00049175"/>
    </source>
</evidence>
<keyword evidence="7 24" id="KW-0812">Transmembrane</keyword>
<evidence type="ECO:0000256" key="17">
    <source>
        <dbReference type="ARBA" id="ARBA00023180"/>
    </source>
</evidence>
<accession>A0A452RI43</accession>
<evidence type="ECO:0000256" key="22">
    <source>
        <dbReference type="RuleBase" id="RU003833"/>
    </source>
</evidence>
<feature type="region of interest" description="Disordered" evidence="23">
    <location>
        <begin position="71"/>
        <end position="95"/>
    </location>
</feature>
<dbReference type="GO" id="GO:0017111">
    <property type="term" value="F:ribonucleoside triphosphate phosphatase activity"/>
    <property type="evidence" value="ECO:0007669"/>
    <property type="project" value="Ensembl"/>
</dbReference>
<dbReference type="PROSITE" id="PS01238">
    <property type="entry name" value="GDA1_CD39_NTPASE"/>
    <property type="match status" value="1"/>
</dbReference>
<dbReference type="GO" id="GO:0045134">
    <property type="term" value="F:UDP phosphatase activity"/>
    <property type="evidence" value="ECO:0007669"/>
    <property type="project" value="TreeGrafter"/>
</dbReference>
<keyword evidence="10 22" id="KW-0378">Hydrolase</keyword>
<evidence type="ECO:0000256" key="3">
    <source>
        <dbReference type="ARBA" id="ARBA00004651"/>
    </source>
</evidence>
<keyword evidence="13" id="KW-0460">Magnesium</keyword>
<evidence type="ECO:0000256" key="7">
    <source>
        <dbReference type="ARBA" id="ARBA00022692"/>
    </source>
</evidence>
<evidence type="ECO:0000256" key="23">
    <source>
        <dbReference type="SAM" id="MobiDB-lite"/>
    </source>
</evidence>
<dbReference type="PANTHER" id="PTHR11782:SF31">
    <property type="entry name" value="ECTONUCLEOSIDE TRIPHOSPHATE DIPHOSPHOHYDROLASE 8"/>
    <property type="match status" value="1"/>
</dbReference>
<keyword evidence="15 24" id="KW-0472">Membrane</keyword>
<gene>
    <name evidence="25" type="primary">ENTPD8</name>
</gene>
<reference evidence="25" key="2">
    <citation type="submission" date="2025-08" db="UniProtKB">
        <authorList>
            <consortium name="Ensembl"/>
        </authorList>
    </citation>
    <scope>IDENTIFICATION</scope>
</reference>
<comment type="subcellular location">
    <subcellularLocation>
        <location evidence="3">Cell membrane</location>
        <topology evidence="3">Multi-pass membrane protein</topology>
    </subcellularLocation>
</comment>
<keyword evidence="26" id="KW-1185">Reference proteome</keyword>
<protein>
    <recommendedName>
        <fullName evidence="18">Ectonucleoside triphosphate diphosphohydrolase 8</fullName>
        <ecNumber evidence="5">3.6.1.5</ecNumber>
    </recommendedName>
</protein>
<keyword evidence="12 21" id="KW-0067">ATP-binding</keyword>
<feature type="binding site" evidence="21">
    <location>
        <begin position="211"/>
        <end position="215"/>
    </location>
    <ligand>
        <name>ATP</name>
        <dbReference type="ChEBI" id="CHEBI:30616"/>
    </ligand>
</feature>
<evidence type="ECO:0000256" key="15">
    <source>
        <dbReference type="ARBA" id="ARBA00023136"/>
    </source>
</evidence>
<evidence type="ECO:0000256" key="1">
    <source>
        <dbReference type="ARBA" id="ARBA00001913"/>
    </source>
</evidence>
<evidence type="ECO:0000313" key="26">
    <source>
        <dbReference type="Proteomes" id="UP000291022"/>
    </source>
</evidence>